<dbReference type="EC" id="3.5.1.46" evidence="4"/>
<evidence type="ECO:0000313" key="4">
    <source>
        <dbReference type="EMBL" id="VTR28934.1"/>
    </source>
</evidence>
<dbReference type="STRING" id="1123265.GCA_000686625_03296"/>
<evidence type="ECO:0000256" key="1">
    <source>
        <dbReference type="SAM" id="SignalP"/>
    </source>
</evidence>
<dbReference type="EMBL" id="LR590484">
    <property type="protein sequence ID" value="VTR28934.1"/>
    <property type="molecule type" value="Genomic_DNA"/>
</dbReference>
<dbReference type="AlphaFoldDB" id="A0A4U9UHE5"/>
<feature type="signal peptide" evidence="1">
    <location>
        <begin position="1"/>
        <end position="18"/>
    </location>
</feature>
<keyword evidence="4" id="KW-0378">Hydrolase</keyword>
<organism evidence="4 5">
    <name type="scientific">Sphingobacterium thalpophilum</name>
    <dbReference type="NCBI Taxonomy" id="259"/>
    <lineage>
        <taxon>Bacteria</taxon>
        <taxon>Pseudomonadati</taxon>
        <taxon>Bacteroidota</taxon>
        <taxon>Sphingobacteriia</taxon>
        <taxon>Sphingobacteriales</taxon>
        <taxon>Sphingobacteriaceae</taxon>
        <taxon>Sphingobacterium</taxon>
    </lineage>
</organism>
<dbReference type="RefSeq" id="WP_028070074.1">
    <property type="nucleotide sequence ID" value="NZ_CP141191.1"/>
</dbReference>
<dbReference type="PANTHER" id="PTHR43283:SF7">
    <property type="entry name" value="BETA-LACTAMASE-RELATED DOMAIN-CONTAINING PROTEIN"/>
    <property type="match status" value="1"/>
</dbReference>
<feature type="domain" description="Beta-lactamase-related" evidence="2">
    <location>
        <begin position="121"/>
        <end position="404"/>
    </location>
</feature>
<dbReference type="PANTHER" id="PTHR43283">
    <property type="entry name" value="BETA-LACTAMASE-RELATED"/>
    <property type="match status" value="1"/>
</dbReference>
<gene>
    <name evidence="4" type="primary">nylB'</name>
    <name evidence="3" type="ORF">ABTW24_10210</name>
    <name evidence="4" type="ORF">NCTC11429_00312</name>
</gene>
<dbReference type="GO" id="GO:0019875">
    <property type="term" value="F:6-aminohexanoate-dimer hydrolase activity"/>
    <property type="evidence" value="ECO:0007669"/>
    <property type="project" value="UniProtKB-EC"/>
</dbReference>
<dbReference type="Pfam" id="PF00144">
    <property type="entry name" value="Beta-lactamase"/>
    <property type="match status" value="1"/>
</dbReference>
<dbReference type="KEGG" id="stha:NCTC11429_00312"/>
<dbReference type="EC" id="3.-.-.-" evidence="3"/>
<evidence type="ECO:0000313" key="6">
    <source>
        <dbReference type="Proteomes" id="UP001566204"/>
    </source>
</evidence>
<feature type="chain" id="PRO_5020307387" evidence="1">
    <location>
        <begin position="19"/>
        <end position="430"/>
    </location>
</feature>
<dbReference type="InterPro" id="IPR001466">
    <property type="entry name" value="Beta-lactam-related"/>
</dbReference>
<proteinExistence type="predicted"/>
<evidence type="ECO:0000259" key="2">
    <source>
        <dbReference type="Pfam" id="PF00144"/>
    </source>
</evidence>
<keyword evidence="6" id="KW-1185">Reference proteome</keyword>
<dbReference type="InterPro" id="IPR050789">
    <property type="entry name" value="Diverse_Enzym_Activities"/>
</dbReference>
<keyword evidence="1" id="KW-0732">Signal</keyword>
<sequence>MKKAILFILPLLIQISRAQEFPSAADSDPVKLGWMQGFPPSQDRIISALDGTFFKFPALRYSVCHMRQFFPTKVVASARADRYTFSKTEDPAIDNIIFQPLGEAETINWAASLQKNYTDGIIILHRGRIIYEKYFGALTQRGVHAAMSVSKTLTGTLAAQLVAEGLLDENKYCRDYLPELEHSAFADATIRQVLDMTTGLDFSEDYADPKAEIWAFSKAGDPFQLQRSPHEPANYFDYLKTVRKKGQHGEAFGYKTVNTDVMGWMISRILNKPLSEILSEKVWQPMGANVDGYYQIDAAGICFAGGGFNANLRDMAMFGEMVRNGGYFNGKQILAKKVVESIRSGGSQAAFEKAGYTNLKHWSYKNMWWVSHNKDGAFCARGVHGQTIYIDPKAEMVIVRFASHPIASNSANDKYSLPAYQAVADYLLKK</sequence>
<reference evidence="4 5" key="1">
    <citation type="submission" date="2019-05" db="EMBL/GenBank/DDBJ databases">
        <authorList>
            <consortium name="Pathogen Informatics"/>
        </authorList>
    </citation>
    <scope>NUCLEOTIDE SEQUENCE [LARGE SCALE GENOMIC DNA]</scope>
    <source>
        <strain evidence="4 5">NCTC11429</strain>
    </source>
</reference>
<evidence type="ECO:0000313" key="5">
    <source>
        <dbReference type="Proteomes" id="UP000308196"/>
    </source>
</evidence>
<dbReference type="InterPro" id="IPR012338">
    <property type="entry name" value="Beta-lactam/transpept-like"/>
</dbReference>
<dbReference type="EMBL" id="JBEOQB010000002">
    <property type="protein sequence ID" value="MEZ0451969.1"/>
    <property type="molecule type" value="Genomic_DNA"/>
</dbReference>
<evidence type="ECO:0000313" key="3">
    <source>
        <dbReference type="EMBL" id="MEZ0451969.1"/>
    </source>
</evidence>
<dbReference type="Proteomes" id="UP001566204">
    <property type="component" value="Unassembled WGS sequence"/>
</dbReference>
<dbReference type="SUPFAM" id="SSF56601">
    <property type="entry name" value="beta-lactamase/transpeptidase-like"/>
    <property type="match status" value="1"/>
</dbReference>
<protein>
    <submittedName>
        <fullName evidence="4">6-aminohexanoate-dimer hydrolase</fullName>
        <ecNumber evidence="4">3.5.1.46</ecNumber>
    </submittedName>
    <submittedName>
        <fullName evidence="3">Serine hydrolase</fullName>
        <ecNumber evidence="3">3.-.-.-</ecNumber>
    </submittedName>
</protein>
<dbReference type="Proteomes" id="UP000308196">
    <property type="component" value="Chromosome"/>
</dbReference>
<accession>A0A4U9UHE5</accession>
<reference evidence="3 6" key="2">
    <citation type="submission" date="2024-06" db="EMBL/GenBank/DDBJ databases">
        <title>Soil Sphingobacterium thalpophilum.</title>
        <authorList>
            <person name="Yang J."/>
            <person name="Li J."/>
        </authorList>
    </citation>
    <scope>NUCLEOTIDE SEQUENCE [LARGE SCALE GENOMIC DNA]</scope>
    <source>
        <strain evidence="3 6">22g91tb</strain>
    </source>
</reference>
<dbReference type="GeneID" id="78461131"/>
<name>A0A4U9UHE5_9SPHI</name>
<dbReference type="Gene3D" id="3.40.710.10">
    <property type="entry name" value="DD-peptidase/beta-lactamase superfamily"/>
    <property type="match status" value="1"/>
</dbReference>